<evidence type="ECO:0000259" key="2">
    <source>
        <dbReference type="Pfam" id="PF04453"/>
    </source>
</evidence>
<evidence type="ECO:0000256" key="1">
    <source>
        <dbReference type="HAMAP-Rule" id="MF_01411"/>
    </source>
</evidence>
<feature type="signal peptide" evidence="1">
    <location>
        <begin position="1"/>
        <end position="17"/>
    </location>
</feature>
<feature type="domain" description="LptD C-terminal" evidence="2">
    <location>
        <begin position="310"/>
        <end position="676"/>
    </location>
</feature>
<dbReference type="GO" id="GO:0015920">
    <property type="term" value="P:lipopolysaccharide transport"/>
    <property type="evidence" value="ECO:0007669"/>
    <property type="project" value="InterPro"/>
</dbReference>
<dbReference type="Gene3D" id="2.60.450.10">
    <property type="entry name" value="Lipopolysaccharide (LPS) transport protein A like domain"/>
    <property type="match status" value="1"/>
</dbReference>
<dbReference type="KEGG" id="sphl:LPB140_08690"/>
<keyword evidence="1" id="KW-0472">Membrane</keyword>
<protein>
    <recommendedName>
        <fullName evidence="1">LPS-assembly protein LptD</fullName>
    </recommendedName>
</protein>
<dbReference type="PANTHER" id="PTHR30189">
    <property type="entry name" value="LPS-ASSEMBLY PROTEIN"/>
    <property type="match status" value="1"/>
</dbReference>
<dbReference type="InterPro" id="IPR050218">
    <property type="entry name" value="LptD"/>
</dbReference>
<dbReference type="InterPro" id="IPR020889">
    <property type="entry name" value="LipoPS_assembly_LptD"/>
</dbReference>
<name>A0A1L3JF15_9SPHN</name>
<comment type="similarity">
    <text evidence="1">Belongs to the LptD family.</text>
</comment>
<dbReference type="STRING" id="1913578.LPB140_08690"/>
<sequence length="749" mass="83343" precursor="true">MLLAPLPLMALAPAVFAFDGANDAQAGIAHKNTQSNSADLNAAQSVKPNNDKEDQISFSADNLDYDSENDIITADGNVNLYRDGYSLFADQIIWNRKTGEVNAIGNVRSVDNMGNSAFGDNIALTDSLKDGAIENLLVILENGGRLAAQKGSRVNGRLFLDSAAYTACAVVDSHGCDKNPTWQINARKVVFDPDKKRVRYEGAVVKLFGLPLLPLPGLSHPAGIDAGSGFLVPDIGYDRNNGAELTIPYYFRISDQRDLEVAASLYTETAPLIRAKFRSLEKNGAFQIQAYGTFGDRLSPISAVEDSGARGYIEGSGSFYYPDDWKISGSLRLSSDRTFLRRYDISRDDLLRSNINIENIKQNRYFSINGWAFQTLRSNDSQSEVPIALPEIDYRQIFNSPIMGGTVELQANSLLIARPEGQDTQRAFASAKWQKSIVTNMGQLIDFTLLGRTDIYHSSDNLLTDVVLYRGASGWQSRGIFSSAVDIKWPFIGKAFGGVQNITPRVQIVATPFDANLSIPNEDSRSLELETSNLFALNRFAGYDRFEDSYRITYGVDWSLETKNVQVNANLGQSYRLSNRSSIFPDGTGLANKVSDFVGRYDVRFKDFLTLSQRFRLDKDSFAVRRNEVDATIGSKETYFQMGYLRLNRNNSLQLEDIADREEIRLGARVKIGKFWSIFGSTNIDLTGQEEDPLTSADGYEPIRHRLGFSYDDDCLSFGLTWRRDYQPSGDARAGNSFLFRLAFRNLGV</sequence>
<proteinExistence type="inferred from homology"/>
<evidence type="ECO:0000313" key="4">
    <source>
        <dbReference type="Proteomes" id="UP000242561"/>
    </source>
</evidence>
<organism evidence="3 4">
    <name type="scientific">Sphingorhabdus lutea</name>
    <dbReference type="NCBI Taxonomy" id="1913578"/>
    <lineage>
        <taxon>Bacteria</taxon>
        <taxon>Pseudomonadati</taxon>
        <taxon>Pseudomonadota</taxon>
        <taxon>Alphaproteobacteria</taxon>
        <taxon>Sphingomonadales</taxon>
        <taxon>Sphingomonadaceae</taxon>
        <taxon>Sphingorhabdus</taxon>
    </lineage>
</organism>
<dbReference type="OrthoDB" id="9760225at2"/>
<feature type="chain" id="PRO_5013416381" description="LPS-assembly protein LptD" evidence="1">
    <location>
        <begin position="18"/>
        <end position="749"/>
    </location>
</feature>
<dbReference type="GO" id="GO:1990351">
    <property type="term" value="C:transporter complex"/>
    <property type="evidence" value="ECO:0007669"/>
    <property type="project" value="TreeGrafter"/>
</dbReference>
<accession>A0A1L3JF15</accession>
<dbReference type="InterPro" id="IPR007543">
    <property type="entry name" value="LptD_C"/>
</dbReference>
<comment type="subcellular location">
    <subcellularLocation>
        <location evidence="1">Cell outer membrane</location>
    </subcellularLocation>
</comment>
<keyword evidence="1" id="KW-0732">Signal</keyword>
<dbReference type="GO" id="GO:0009279">
    <property type="term" value="C:cell outer membrane"/>
    <property type="evidence" value="ECO:0007669"/>
    <property type="project" value="UniProtKB-SubCell"/>
</dbReference>
<evidence type="ECO:0000313" key="3">
    <source>
        <dbReference type="EMBL" id="APG63725.1"/>
    </source>
</evidence>
<dbReference type="PANTHER" id="PTHR30189:SF1">
    <property type="entry name" value="LPS-ASSEMBLY PROTEIN LPTD"/>
    <property type="match status" value="1"/>
</dbReference>
<dbReference type="Pfam" id="PF04453">
    <property type="entry name" value="LptD"/>
    <property type="match status" value="1"/>
</dbReference>
<reference evidence="3 4" key="1">
    <citation type="submission" date="2016-11" db="EMBL/GenBank/DDBJ databases">
        <title>Sphingorhabdus sp. LPB0140, isolated from marine environment.</title>
        <authorList>
            <person name="Kim E."/>
            <person name="Yi H."/>
        </authorList>
    </citation>
    <scope>NUCLEOTIDE SEQUENCE [LARGE SCALE GENOMIC DNA]</scope>
    <source>
        <strain evidence="3 4">LPB0140</strain>
    </source>
</reference>
<comment type="caution">
    <text evidence="1">Lacks conserved residue(s) required for the propagation of feature annotation.</text>
</comment>
<gene>
    <name evidence="1" type="primary">lptD</name>
    <name evidence="3" type="ORF">LPB140_08690</name>
</gene>
<comment type="function">
    <text evidence="1">Involved in the assembly of lipopolysaccharide (LPS) at the surface of the outer membrane.</text>
</comment>
<keyword evidence="1" id="KW-0998">Cell outer membrane</keyword>
<comment type="subunit">
    <text evidence="1">Component of the lipopolysaccharide transport and assembly complex.</text>
</comment>
<dbReference type="HAMAP" id="MF_01411">
    <property type="entry name" value="LPS_assembly_LptD"/>
    <property type="match status" value="1"/>
</dbReference>
<keyword evidence="4" id="KW-1185">Reference proteome</keyword>
<dbReference type="EMBL" id="CP018154">
    <property type="protein sequence ID" value="APG63725.1"/>
    <property type="molecule type" value="Genomic_DNA"/>
</dbReference>
<dbReference type="GO" id="GO:0043165">
    <property type="term" value="P:Gram-negative-bacterium-type cell outer membrane assembly"/>
    <property type="evidence" value="ECO:0007669"/>
    <property type="project" value="UniProtKB-UniRule"/>
</dbReference>
<dbReference type="Proteomes" id="UP000242561">
    <property type="component" value="Chromosome"/>
</dbReference>
<dbReference type="AlphaFoldDB" id="A0A1L3JF15"/>